<feature type="transmembrane region" description="Helical" evidence="1">
    <location>
        <begin position="56"/>
        <end position="74"/>
    </location>
</feature>
<feature type="domain" description="Protein FecR C-terminal" evidence="3">
    <location>
        <begin position="211"/>
        <end position="279"/>
    </location>
</feature>
<gene>
    <name evidence="4" type="ORF">HELGO_WM29473</name>
</gene>
<protein>
    <submittedName>
        <fullName evidence="4">FecR family protein</fullName>
    </submittedName>
</protein>
<dbReference type="InterPro" id="IPR032508">
    <property type="entry name" value="FecR_C"/>
</dbReference>
<dbReference type="Gene3D" id="3.55.50.30">
    <property type="match status" value="1"/>
</dbReference>
<name>A0A6S6RT26_9BACT</name>
<dbReference type="InterPro" id="IPR012373">
    <property type="entry name" value="Ferrdict_sens_TM"/>
</dbReference>
<accession>A0A6S6RT26</accession>
<dbReference type="GO" id="GO:0016989">
    <property type="term" value="F:sigma factor antagonist activity"/>
    <property type="evidence" value="ECO:0007669"/>
    <property type="project" value="TreeGrafter"/>
</dbReference>
<evidence type="ECO:0000313" key="4">
    <source>
        <dbReference type="EMBL" id="CAA6799465.1"/>
    </source>
</evidence>
<feature type="domain" description="FecR protein" evidence="2">
    <location>
        <begin position="83"/>
        <end position="167"/>
    </location>
</feature>
<keyword evidence="1" id="KW-0812">Transmembrane</keyword>
<keyword evidence="1" id="KW-0472">Membrane</keyword>
<sequence length="286" mass="32594">MEKNEHTDAKFEEQLKLFENMEVPYERTKKEVWEVMSKKMLAPPAKKIIPLNLTKWLAAAVIIIASTLGMMRFYTTTVYAVNGTHLACTLPDNSTVRLNAGSTISYAPYWWLFKRSVSLEGEAFFEVEKGSKFVVNSTFGYTEVLGTSFNIYARDTTYQVFCKTGRVGVHITASGQSIVLKPNEKVVLKNKALRKEIGTDGASSMGWIKDQFYFNNVNLVRVLEELERQYNVNISFDRTLIGENNYYTGLFAKEKNIQSVLEITAATFDLNLEKINKTTYNITPNY</sequence>
<organism evidence="4">
    <name type="scientific">uncultured Aureispira sp</name>
    <dbReference type="NCBI Taxonomy" id="1331704"/>
    <lineage>
        <taxon>Bacteria</taxon>
        <taxon>Pseudomonadati</taxon>
        <taxon>Bacteroidota</taxon>
        <taxon>Saprospiria</taxon>
        <taxon>Saprospirales</taxon>
        <taxon>Saprospiraceae</taxon>
        <taxon>Aureispira</taxon>
        <taxon>environmental samples</taxon>
    </lineage>
</organism>
<evidence type="ECO:0000256" key="1">
    <source>
        <dbReference type="SAM" id="Phobius"/>
    </source>
</evidence>
<dbReference type="AlphaFoldDB" id="A0A6S6RT26"/>
<keyword evidence="1" id="KW-1133">Transmembrane helix</keyword>
<dbReference type="PANTHER" id="PTHR30273">
    <property type="entry name" value="PERIPLASMIC SIGNAL SENSOR AND SIGMA FACTOR ACTIVATOR FECR-RELATED"/>
    <property type="match status" value="1"/>
</dbReference>
<dbReference type="Gene3D" id="2.60.120.1440">
    <property type="match status" value="1"/>
</dbReference>
<proteinExistence type="predicted"/>
<reference evidence="4" key="1">
    <citation type="submission" date="2020-01" db="EMBL/GenBank/DDBJ databases">
        <authorList>
            <person name="Meier V. D."/>
            <person name="Meier V D."/>
        </authorList>
    </citation>
    <scope>NUCLEOTIDE SEQUENCE</scope>
    <source>
        <strain evidence="4">HLG_WM_MAG_10</strain>
    </source>
</reference>
<dbReference type="PANTHER" id="PTHR30273:SF2">
    <property type="entry name" value="PROTEIN FECR"/>
    <property type="match status" value="1"/>
</dbReference>
<dbReference type="Pfam" id="PF04773">
    <property type="entry name" value="FecR"/>
    <property type="match status" value="1"/>
</dbReference>
<dbReference type="EMBL" id="CACVAQ010000034">
    <property type="protein sequence ID" value="CAA6799465.1"/>
    <property type="molecule type" value="Genomic_DNA"/>
</dbReference>
<dbReference type="Pfam" id="PF16344">
    <property type="entry name" value="FecR_C"/>
    <property type="match status" value="1"/>
</dbReference>
<evidence type="ECO:0000259" key="2">
    <source>
        <dbReference type="Pfam" id="PF04773"/>
    </source>
</evidence>
<evidence type="ECO:0000259" key="3">
    <source>
        <dbReference type="Pfam" id="PF16344"/>
    </source>
</evidence>
<dbReference type="InterPro" id="IPR006860">
    <property type="entry name" value="FecR"/>
</dbReference>